<gene>
    <name evidence="8" type="ORF">WHR41_08991</name>
</gene>
<dbReference type="InterPro" id="IPR015943">
    <property type="entry name" value="WD40/YVTN_repeat-like_dom_sf"/>
</dbReference>
<proteinExistence type="inferred from homology"/>
<protein>
    <recommendedName>
        <fullName evidence="7">Lethal giant larvae (Lgl)-like C-terminal domain-containing protein</fullName>
    </recommendedName>
</protein>
<dbReference type="EMBL" id="JAAQHG020000054">
    <property type="protein sequence ID" value="KAL1582291.1"/>
    <property type="molecule type" value="Genomic_DNA"/>
</dbReference>
<evidence type="ECO:0000256" key="1">
    <source>
        <dbReference type="ARBA" id="ARBA00008070"/>
    </source>
</evidence>
<evidence type="ECO:0000256" key="4">
    <source>
        <dbReference type="ARBA" id="ARBA00022737"/>
    </source>
</evidence>
<evidence type="ECO:0000313" key="9">
    <source>
        <dbReference type="Proteomes" id="UP000803884"/>
    </source>
</evidence>
<dbReference type="PROSITE" id="PS50082">
    <property type="entry name" value="WD_REPEATS_2"/>
    <property type="match status" value="1"/>
</dbReference>
<dbReference type="PANTHER" id="PTHR10241">
    <property type="entry name" value="LETHAL 2 GIANT LARVAE PROTEIN"/>
    <property type="match status" value="1"/>
</dbReference>
<evidence type="ECO:0000256" key="5">
    <source>
        <dbReference type="PROSITE-ProRule" id="PRU00221"/>
    </source>
</evidence>
<dbReference type="Gene3D" id="2.130.10.10">
    <property type="entry name" value="YVTN repeat-like/Quinoprotein amine dehydrogenase"/>
    <property type="match status" value="2"/>
</dbReference>
<name>A0AB34KEF6_9PEZI</name>
<keyword evidence="2" id="KW-0268">Exocytosis</keyword>
<dbReference type="GO" id="GO:0005737">
    <property type="term" value="C:cytoplasm"/>
    <property type="evidence" value="ECO:0007669"/>
    <property type="project" value="TreeGrafter"/>
</dbReference>
<dbReference type="InterPro" id="IPR001680">
    <property type="entry name" value="WD40_rpt"/>
</dbReference>
<dbReference type="PROSITE" id="PS00678">
    <property type="entry name" value="WD_REPEATS_1"/>
    <property type="match status" value="1"/>
</dbReference>
<keyword evidence="9" id="KW-1185">Reference proteome</keyword>
<evidence type="ECO:0000256" key="2">
    <source>
        <dbReference type="ARBA" id="ARBA00022483"/>
    </source>
</evidence>
<dbReference type="Pfam" id="PF08596">
    <property type="entry name" value="Lgl_C"/>
    <property type="match status" value="1"/>
</dbReference>
<feature type="region of interest" description="Disordered" evidence="6">
    <location>
        <begin position="918"/>
        <end position="937"/>
    </location>
</feature>
<dbReference type="GeneID" id="96010433"/>
<dbReference type="GO" id="GO:0006893">
    <property type="term" value="P:Golgi to plasma membrane transport"/>
    <property type="evidence" value="ECO:0007669"/>
    <property type="project" value="TreeGrafter"/>
</dbReference>
<dbReference type="GO" id="GO:0045159">
    <property type="term" value="F:myosin II binding"/>
    <property type="evidence" value="ECO:0007669"/>
    <property type="project" value="TreeGrafter"/>
</dbReference>
<evidence type="ECO:0000256" key="3">
    <source>
        <dbReference type="ARBA" id="ARBA00022574"/>
    </source>
</evidence>
<dbReference type="RefSeq" id="XP_069225398.1">
    <property type="nucleotide sequence ID" value="XM_069377595.1"/>
</dbReference>
<organism evidence="8 9">
    <name type="scientific">Cladosporium halotolerans</name>
    <dbReference type="NCBI Taxonomy" id="1052096"/>
    <lineage>
        <taxon>Eukaryota</taxon>
        <taxon>Fungi</taxon>
        <taxon>Dikarya</taxon>
        <taxon>Ascomycota</taxon>
        <taxon>Pezizomycotina</taxon>
        <taxon>Dothideomycetes</taxon>
        <taxon>Dothideomycetidae</taxon>
        <taxon>Cladosporiales</taxon>
        <taxon>Cladosporiaceae</taxon>
        <taxon>Cladosporium</taxon>
    </lineage>
</organism>
<evidence type="ECO:0000313" key="8">
    <source>
        <dbReference type="EMBL" id="KAL1582291.1"/>
    </source>
</evidence>
<dbReference type="SMART" id="SM00320">
    <property type="entry name" value="WD40"/>
    <property type="match status" value="3"/>
</dbReference>
<dbReference type="Pfam" id="PF00400">
    <property type="entry name" value="WD40"/>
    <property type="match status" value="1"/>
</dbReference>
<dbReference type="InterPro" id="IPR013905">
    <property type="entry name" value="Lgl_C_dom"/>
</dbReference>
<dbReference type="GO" id="GO:0005886">
    <property type="term" value="C:plasma membrane"/>
    <property type="evidence" value="ECO:0007669"/>
    <property type="project" value="TreeGrafter"/>
</dbReference>
<feature type="repeat" description="WD" evidence="5">
    <location>
        <begin position="243"/>
        <end position="272"/>
    </location>
</feature>
<dbReference type="AlphaFoldDB" id="A0AB34KEF6"/>
<sequence length="1004" mass="108549">MAHLLRGKQAGISNDLSAGLDPQLFGIDDLVRYGVNSQVSTLAYDPVQSLLAVGTRNSQFGPGQIYIFGQGRVQVVFPLPSHGATVQTLQFCAEKLICLTSRHELCLYSMIEMTMIASHSPYGTVTAMCTDPTLDYAFIGMQTGEVLAYDLDRENLAPFKIPNLWQEQDPRARATPIVSLQLHPRDVGTLLIGYTVGAAIYSFKLAKAMKFYVYEVPPGAPGGDGDTSKINMARRPRLTQAIWHPTGTFVMTGHEDSSLVFWDVNKDGRMIQARTRTDTDVTAPSPPPTFESSLMGTSSVREPLFKVAWCASGQDPDDTGLLIAGGASVQAPTKGLCFLEFGRTPVYNTSSWDALAGHLRDPKRQRILPTPPGAEVVDFCLIPRASPHFAGAHDPVAIVALLASGELLTLSFPSGMFISPTNQLHPSLTFVHPYIKKTNVATMDRTRWLGMTETRQQGPPILRGGLEGNNTMRRHDTRNILQTVHADGAVRLWDVGNGDEIENEKVLQVDVPRAVGRFDGIEVTQVSLAGASGELAVGLRSGELVVFRWGRNRNAGREPPSRPKNAARGLTNVTERVEPSLTEGLLPYTLLDQQSGPVTAVKMSEVGFIAAGFEDGTVAVVDLRGPAVIHTSAVHDFQRGEKRGTFRRGGSIDASQPDYATCIEFSVMTLENEEWSSILLHVGTHQGHVGTFKIIPDPSGRYSVQFAGSMNMESRINHIFPISAETGQSAVATQNAVAGLRGGARTNGAIIAVSPTSIYISRPATSKGAHKSFDSIFCDAAGLIRYHDQGQALLTLTGDGFARVYSIPALKEITQPIALNTTLDVRRFSEARITPLGHIIAFTGPSELAVLSIFGAGKPLENPAGLRLFNPDALIPPRPTISNLQWVTGTQHITPSDLDLLIGGPNRPPSKRMLAQAQADDTQRRAAGRAGGSGNAAAVGQQDQGYWAYMQQQLAERTEKLSVVNDGMDSLEQSTSNWLGDVNKFVNKQKKNAVTGIIKSKFGF</sequence>
<accession>A0AB34KEF6</accession>
<dbReference type="GO" id="GO:0006887">
    <property type="term" value="P:exocytosis"/>
    <property type="evidence" value="ECO:0007669"/>
    <property type="project" value="UniProtKB-KW"/>
</dbReference>
<feature type="domain" description="Lethal giant larvae (Lgl)-like C-terminal" evidence="7">
    <location>
        <begin position="521"/>
        <end position="911"/>
    </location>
</feature>
<keyword evidence="3 5" id="KW-0853">WD repeat</keyword>
<dbReference type="SUPFAM" id="SSF50978">
    <property type="entry name" value="WD40 repeat-like"/>
    <property type="match status" value="1"/>
</dbReference>
<comment type="caution">
    <text evidence="8">The sequence shown here is derived from an EMBL/GenBank/DDBJ whole genome shotgun (WGS) entry which is preliminary data.</text>
</comment>
<dbReference type="CDD" id="cd15873">
    <property type="entry name" value="R-SNARE_STXBP5_6"/>
    <property type="match status" value="1"/>
</dbReference>
<reference evidence="8 9" key="1">
    <citation type="journal article" date="2020" name="Microbiol. Resour. Announc.">
        <title>Draft Genome Sequence of a Cladosporium Species Isolated from the Mesophotic Ascidian Didemnum maculosum.</title>
        <authorList>
            <person name="Gioti A."/>
            <person name="Siaperas R."/>
            <person name="Nikolaivits E."/>
            <person name="Le Goff G."/>
            <person name="Ouazzani J."/>
            <person name="Kotoulas G."/>
            <person name="Topakas E."/>
        </authorList>
    </citation>
    <scope>NUCLEOTIDE SEQUENCE [LARGE SCALE GENOMIC DNA]</scope>
    <source>
        <strain evidence="8 9">TM138-S3</strain>
    </source>
</reference>
<comment type="similarity">
    <text evidence="1">Belongs to the WD repeat L(2)GL family.</text>
</comment>
<evidence type="ECO:0000256" key="6">
    <source>
        <dbReference type="SAM" id="MobiDB-lite"/>
    </source>
</evidence>
<dbReference type="InterPro" id="IPR036322">
    <property type="entry name" value="WD40_repeat_dom_sf"/>
</dbReference>
<dbReference type="InterPro" id="IPR019775">
    <property type="entry name" value="WD40_repeat_CS"/>
</dbReference>
<dbReference type="PANTHER" id="PTHR10241:SF25">
    <property type="entry name" value="TOMOSYN, ISOFORM C"/>
    <property type="match status" value="1"/>
</dbReference>
<dbReference type="GO" id="GO:0005096">
    <property type="term" value="F:GTPase activator activity"/>
    <property type="evidence" value="ECO:0007669"/>
    <property type="project" value="TreeGrafter"/>
</dbReference>
<dbReference type="GO" id="GO:0019905">
    <property type="term" value="F:syntaxin binding"/>
    <property type="evidence" value="ECO:0007669"/>
    <property type="project" value="TreeGrafter"/>
</dbReference>
<evidence type="ECO:0000259" key="7">
    <source>
        <dbReference type="Pfam" id="PF08596"/>
    </source>
</evidence>
<keyword evidence="4" id="KW-0677">Repeat</keyword>
<dbReference type="FunFam" id="2.130.10.10:FF:000848">
    <property type="entry name" value="SNARE-dependent exocytosis protein (Sro7), putative"/>
    <property type="match status" value="1"/>
</dbReference>
<dbReference type="Proteomes" id="UP000803884">
    <property type="component" value="Unassembled WGS sequence"/>
</dbReference>